<dbReference type="AlphaFoldDB" id="A0A4Q9H4D2"/>
<dbReference type="Pfam" id="PF07589">
    <property type="entry name" value="PEP-CTERM"/>
    <property type="match status" value="1"/>
</dbReference>
<feature type="signal peptide" evidence="1">
    <location>
        <begin position="1"/>
        <end position="42"/>
    </location>
</feature>
<organism evidence="3 4">
    <name type="scientific">Aquabacterium lacunae</name>
    <dbReference type="NCBI Taxonomy" id="2528630"/>
    <lineage>
        <taxon>Bacteria</taxon>
        <taxon>Pseudomonadati</taxon>
        <taxon>Pseudomonadota</taxon>
        <taxon>Betaproteobacteria</taxon>
        <taxon>Burkholderiales</taxon>
        <taxon>Aquabacterium</taxon>
    </lineage>
</organism>
<dbReference type="InterPro" id="IPR013424">
    <property type="entry name" value="Ice-binding_C"/>
</dbReference>
<accession>A0A4Q9H4D2</accession>
<reference evidence="3 4" key="1">
    <citation type="submission" date="2019-02" db="EMBL/GenBank/DDBJ databases">
        <title>Aquabacterium sp. strain KMB7.</title>
        <authorList>
            <person name="Chen W.-M."/>
        </authorList>
    </citation>
    <scope>NUCLEOTIDE SEQUENCE [LARGE SCALE GENOMIC DNA]</scope>
    <source>
        <strain evidence="3 4">KMB7</strain>
    </source>
</reference>
<dbReference type="Proteomes" id="UP000292120">
    <property type="component" value="Unassembled WGS sequence"/>
</dbReference>
<name>A0A4Q9H4D2_9BURK</name>
<keyword evidence="4" id="KW-1185">Reference proteome</keyword>
<evidence type="ECO:0000259" key="2">
    <source>
        <dbReference type="Pfam" id="PF07589"/>
    </source>
</evidence>
<evidence type="ECO:0000313" key="3">
    <source>
        <dbReference type="EMBL" id="TBO32885.1"/>
    </source>
</evidence>
<feature type="chain" id="PRO_5020879108" evidence="1">
    <location>
        <begin position="43"/>
        <end position="242"/>
    </location>
</feature>
<dbReference type="NCBIfam" id="TIGR02595">
    <property type="entry name" value="PEP_CTERM"/>
    <property type="match status" value="1"/>
</dbReference>
<comment type="caution">
    <text evidence="3">The sequence shown here is derived from an EMBL/GenBank/DDBJ whole genome shotgun (WGS) entry which is preliminary data.</text>
</comment>
<dbReference type="OrthoDB" id="8701420at2"/>
<keyword evidence="1" id="KW-0732">Signal</keyword>
<protein>
    <submittedName>
        <fullName evidence="3">PEP-CTERM sorting domain-containing protein</fullName>
    </submittedName>
</protein>
<evidence type="ECO:0000313" key="4">
    <source>
        <dbReference type="Proteomes" id="UP000292120"/>
    </source>
</evidence>
<sequence>MQLRAHARCVFRPRMTPMRRFHRLFAPVALAAWLASAPLANAATDNLMVNGSLSGAIGNSSVPMGWQILLNSPDVMDAANNAGVAGLQFFGAAPEASPDGGTWVGLGARTGSYMEEFGQWVDNLVIGQTYSLSWVAGNFGYSRGSVNYVDSNAIRVNLDGSLLGTGNTLNLGSQWQAETLSFVATTTRQQVSFQLANYNNAYLSIDGIRLAAVSPVPEPGSLALALLGLGALAWRARQRQQA</sequence>
<gene>
    <name evidence="3" type="ORF">EYS42_06895</name>
</gene>
<feature type="domain" description="Ice-binding protein C-terminal" evidence="2">
    <location>
        <begin position="215"/>
        <end position="239"/>
    </location>
</feature>
<dbReference type="EMBL" id="SIXI01000002">
    <property type="protein sequence ID" value="TBO32885.1"/>
    <property type="molecule type" value="Genomic_DNA"/>
</dbReference>
<evidence type="ECO:0000256" key="1">
    <source>
        <dbReference type="SAM" id="SignalP"/>
    </source>
</evidence>
<proteinExistence type="predicted"/>